<dbReference type="PANTHER" id="PTHR43639">
    <property type="entry name" value="OXIDOREDUCTASE, SHORT-CHAIN DEHYDROGENASE/REDUCTASE FAMILY (AFU_ORTHOLOGUE AFUA_5G02870)"/>
    <property type="match status" value="1"/>
</dbReference>
<dbReference type="PRINTS" id="PR00080">
    <property type="entry name" value="SDRFAMILY"/>
</dbReference>
<evidence type="ECO:0000256" key="2">
    <source>
        <dbReference type="ARBA" id="ARBA00023002"/>
    </source>
</evidence>
<gene>
    <name evidence="3" type="ORF">NITFAB_2497</name>
</gene>
<dbReference type="EMBL" id="LS423452">
    <property type="protein sequence ID" value="SPS06900.1"/>
    <property type="molecule type" value="Genomic_DNA"/>
</dbReference>
<organism evidence="3">
    <name type="scientific">Candidatus Nitrotoga fabula</name>
    <dbReference type="NCBI Taxonomy" id="2182327"/>
    <lineage>
        <taxon>Bacteria</taxon>
        <taxon>Pseudomonadati</taxon>
        <taxon>Pseudomonadota</taxon>
        <taxon>Betaproteobacteria</taxon>
        <taxon>Nitrosomonadales</taxon>
        <taxon>Gallionellaceae</taxon>
        <taxon>Candidatus Nitrotoga</taxon>
    </lineage>
</organism>
<dbReference type="NCBIfam" id="NF006598">
    <property type="entry name" value="PRK09135.1"/>
    <property type="match status" value="1"/>
</dbReference>
<dbReference type="SUPFAM" id="SSF51735">
    <property type="entry name" value="NAD(P)-binding Rossmann-fold domains"/>
    <property type="match status" value="1"/>
</dbReference>
<sequence length="265" mass="28553">MIEKLGCVKLQAASLVESSVQGKVVLVTGGAKRVGAAICRRLHAAGASIALHYRSSSLDAATLHSSLRALRPDSSLHIQADLLDPQAIFSLVEKTIDHFGRLDGLVNNASSFFATSLDEVNDQNWNDLIGTNLKAPLLLAQAAAKELRRNHGAIVNIVDIHAERPMHGHLLYNIAKGGLAALTRALAQELAPQVRVNAISPGVIVWPENAEWGNETLRRQIIGQTLLKREGEPEDIARTVSFLLNDAPYITGQIISVDGGRSIHL</sequence>
<dbReference type="FunFam" id="3.40.50.720:FF:000084">
    <property type="entry name" value="Short-chain dehydrogenase reductase"/>
    <property type="match status" value="1"/>
</dbReference>
<dbReference type="PANTHER" id="PTHR43639:SF1">
    <property type="entry name" value="SHORT-CHAIN DEHYDROGENASE_REDUCTASE FAMILY PROTEIN"/>
    <property type="match status" value="1"/>
</dbReference>
<dbReference type="Gene3D" id="3.40.50.720">
    <property type="entry name" value="NAD(P)-binding Rossmann-like Domain"/>
    <property type="match status" value="1"/>
</dbReference>
<protein>
    <submittedName>
        <fullName evidence="3">Short-chain dehydrogenase/reductase SDR</fullName>
    </submittedName>
</protein>
<proteinExistence type="inferred from homology"/>
<dbReference type="PRINTS" id="PR00081">
    <property type="entry name" value="GDHRDH"/>
</dbReference>
<comment type="similarity">
    <text evidence="1">Belongs to the short-chain dehydrogenases/reductases (SDR) family.</text>
</comment>
<reference evidence="3" key="1">
    <citation type="submission" date="2018-05" db="EMBL/GenBank/DDBJ databases">
        <authorList>
            <person name="Lanie J.A."/>
            <person name="Ng W.-L."/>
            <person name="Kazmierczak K.M."/>
            <person name="Andrzejewski T.M."/>
            <person name="Davidsen T.M."/>
            <person name="Wayne K.J."/>
            <person name="Tettelin H."/>
            <person name="Glass J.I."/>
            <person name="Rusch D."/>
            <person name="Podicherti R."/>
            <person name="Tsui H.-C.T."/>
            <person name="Winkler M.E."/>
        </authorList>
    </citation>
    <scope>NUCLEOTIDE SEQUENCE</scope>
    <source>
        <strain evidence="3">KNB</strain>
    </source>
</reference>
<evidence type="ECO:0000313" key="3">
    <source>
        <dbReference type="EMBL" id="SPS06900.1"/>
    </source>
</evidence>
<name>A0A2X0QYZ6_9PROT</name>
<dbReference type="PROSITE" id="PS00061">
    <property type="entry name" value="ADH_SHORT"/>
    <property type="match status" value="1"/>
</dbReference>
<keyword evidence="2" id="KW-0560">Oxidoreductase</keyword>
<dbReference type="GO" id="GO:0016491">
    <property type="term" value="F:oxidoreductase activity"/>
    <property type="evidence" value="ECO:0007669"/>
    <property type="project" value="UniProtKB-KW"/>
</dbReference>
<dbReference type="InterPro" id="IPR020904">
    <property type="entry name" value="Sc_DH/Rdtase_CS"/>
</dbReference>
<dbReference type="InterPro" id="IPR036291">
    <property type="entry name" value="NAD(P)-bd_dom_sf"/>
</dbReference>
<dbReference type="Pfam" id="PF13561">
    <property type="entry name" value="adh_short_C2"/>
    <property type="match status" value="1"/>
</dbReference>
<dbReference type="AlphaFoldDB" id="A0A2X0QYZ6"/>
<evidence type="ECO:0000256" key="1">
    <source>
        <dbReference type="ARBA" id="ARBA00006484"/>
    </source>
</evidence>
<dbReference type="InterPro" id="IPR002347">
    <property type="entry name" value="SDR_fam"/>
</dbReference>
<accession>A0A2X0QYZ6</accession>